<dbReference type="Proteomes" id="UP001428817">
    <property type="component" value="Unassembled WGS sequence"/>
</dbReference>
<dbReference type="RefSeq" id="WP_185064472.1">
    <property type="nucleotide sequence ID" value="NZ_BAABJP010000007.1"/>
</dbReference>
<dbReference type="EMBL" id="BAABJP010000007">
    <property type="protein sequence ID" value="GAA5151190.1"/>
    <property type="molecule type" value="Genomic_DNA"/>
</dbReference>
<dbReference type="PROSITE" id="PS00086">
    <property type="entry name" value="CYTOCHROME_P450"/>
    <property type="match status" value="1"/>
</dbReference>
<keyword evidence="2" id="KW-0560">Oxidoreductase</keyword>
<name>A0ABP9PTJ0_9PSEU</name>
<keyword evidence="2" id="KW-0408">Iron</keyword>
<dbReference type="PRINTS" id="PR00359">
    <property type="entry name" value="BP450"/>
</dbReference>
<dbReference type="Gene3D" id="1.10.630.10">
    <property type="entry name" value="Cytochrome P450"/>
    <property type="match status" value="1"/>
</dbReference>
<dbReference type="InterPro" id="IPR036396">
    <property type="entry name" value="Cyt_P450_sf"/>
</dbReference>
<dbReference type="SUPFAM" id="SSF48264">
    <property type="entry name" value="Cytochrome P450"/>
    <property type="match status" value="1"/>
</dbReference>
<dbReference type="Pfam" id="PF00067">
    <property type="entry name" value="p450"/>
    <property type="match status" value="1"/>
</dbReference>
<comment type="similarity">
    <text evidence="1 2">Belongs to the cytochrome P450 family.</text>
</comment>
<dbReference type="InterPro" id="IPR001128">
    <property type="entry name" value="Cyt_P450"/>
</dbReference>
<protein>
    <submittedName>
        <fullName evidence="3">Cytochrome P450</fullName>
    </submittedName>
</protein>
<gene>
    <name evidence="3" type="ORF">GCM10023321_17780</name>
</gene>
<accession>A0ABP9PTJ0</accession>
<dbReference type="InterPro" id="IPR002397">
    <property type="entry name" value="Cyt_P450_B"/>
</dbReference>
<organism evidence="3 4">
    <name type="scientific">Pseudonocardia eucalypti</name>
    <dbReference type="NCBI Taxonomy" id="648755"/>
    <lineage>
        <taxon>Bacteria</taxon>
        <taxon>Bacillati</taxon>
        <taxon>Actinomycetota</taxon>
        <taxon>Actinomycetes</taxon>
        <taxon>Pseudonocardiales</taxon>
        <taxon>Pseudonocardiaceae</taxon>
        <taxon>Pseudonocardia</taxon>
    </lineage>
</organism>
<evidence type="ECO:0000313" key="3">
    <source>
        <dbReference type="EMBL" id="GAA5151190.1"/>
    </source>
</evidence>
<proteinExistence type="inferred from homology"/>
<comment type="caution">
    <text evidence="3">The sequence shown here is derived from an EMBL/GenBank/DDBJ whole genome shotgun (WGS) entry which is preliminary data.</text>
</comment>
<dbReference type="PANTHER" id="PTHR46696">
    <property type="entry name" value="P450, PUTATIVE (EUROFUNG)-RELATED"/>
    <property type="match status" value="1"/>
</dbReference>
<sequence length="428" mass="47030">MTGVDSTVSLIESYNPLLHEVQHDPYPYYRAFREAGVGVHHQLMPESAAATKTDNHLVAGKTTEFWSVFGYADVLRVVQDPVVFRSGQGPGPERALAPNGVGALIWADPPNHRIQRGLANKAFSPRRVHALEGRIREIAHEFADRFAARGQGDLQAEFADRVPGTINTELLGIRAEDQPKYHAWVLAWVDAFAGDEAAQQRALDASLDFFGYFTELIGARRQILADGGELPDDLLSALITAEVEGQRFDDLTLMLILQVLITGGEETTSGGIGGAIHLLCQHPEQLELLYRDRSLLPNTVEEILRHQSPVQSMFRNTSAPATIAGVDIPADAKVRLVFGAANRDPAVFDRPDDFDITRDLRQLRGQLGFGGGIHACLGAGMARRMLAIALDTVLDRLPGLRLADPDAVVRGDNLIVRRLKHLPMEWSR</sequence>
<evidence type="ECO:0000313" key="4">
    <source>
        <dbReference type="Proteomes" id="UP001428817"/>
    </source>
</evidence>
<evidence type="ECO:0000256" key="1">
    <source>
        <dbReference type="ARBA" id="ARBA00010617"/>
    </source>
</evidence>
<keyword evidence="2" id="KW-0503">Monooxygenase</keyword>
<keyword evidence="2" id="KW-0349">Heme</keyword>
<dbReference type="InterPro" id="IPR017972">
    <property type="entry name" value="Cyt_P450_CS"/>
</dbReference>
<keyword evidence="4" id="KW-1185">Reference proteome</keyword>
<dbReference type="PANTHER" id="PTHR46696:SF4">
    <property type="entry name" value="BIOTIN BIOSYNTHESIS CYTOCHROME P450"/>
    <property type="match status" value="1"/>
</dbReference>
<keyword evidence="2" id="KW-0479">Metal-binding</keyword>
<evidence type="ECO:0000256" key="2">
    <source>
        <dbReference type="RuleBase" id="RU000461"/>
    </source>
</evidence>
<reference evidence="4" key="1">
    <citation type="journal article" date="2019" name="Int. J. Syst. Evol. Microbiol.">
        <title>The Global Catalogue of Microorganisms (GCM) 10K type strain sequencing project: providing services to taxonomists for standard genome sequencing and annotation.</title>
        <authorList>
            <consortium name="The Broad Institute Genomics Platform"/>
            <consortium name="The Broad Institute Genome Sequencing Center for Infectious Disease"/>
            <person name="Wu L."/>
            <person name="Ma J."/>
        </authorList>
    </citation>
    <scope>NUCLEOTIDE SEQUENCE [LARGE SCALE GENOMIC DNA]</scope>
    <source>
        <strain evidence="4">JCM 18303</strain>
    </source>
</reference>